<feature type="transmembrane region" description="Helical" evidence="7">
    <location>
        <begin position="269"/>
        <end position="286"/>
    </location>
</feature>
<keyword evidence="5 7" id="KW-1133">Transmembrane helix</keyword>
<dbReference type="CDD" id="cd06173">
    <property type="entry name" value="MFS_MefA_like"/>
    <property type="match status" value="1"/>
</dbReference>
<dbReference type="STRING" id="471514.AN477_14670"/>
<feature type="transmembrane region" description="Helical" evidence="7">
    <location>
        <begin position="323"/>
        <end position="345"/>
    </location>
</feature>
<gene>
    <name evidence="9" type="ORF">AN477_14670</name>
</gene>
<evidence type="ECO:0000256" key="4">
    <source>
        <dbReference type="ARBA" id="ARBA00022692"/>
    </source>
</evidence>
<evidence type="ECO:0000313" key="9">
    <source>
        <dbReference type="EMBL" id="KPV43021.1"/>
    </source>
</evidence>
<evidence type="ECO:0000256" key="2">
    <source>
        <dbReference type="ARBA" id="ARBA00022448"/>
    </source>
</evidence>
<dbReference type="PATRIC" id="fig|471514.4.peg.4042"/>
<dbReference type="Pfam" id="PF07690">
    <property type="entry name" value="MFS_1"/>
    <property type="match status" value="1"/>
</dbReference>
<feature type="transmembrane region" description="Helical" evidence="7">
    <location>
        <begin position="93"/>
        <end position="122"/>
    </location>
</feature>
<dbReference type="GO" id="GO:0022857">
    <property type="term" value="F:transmembrane transporter activity"/>
    <property type="evidence" value="ECO:0007669"/>
    <property type="project" value="InterPro"/>
</dbReference>
<reference evidence="9 10" key="1">
    <citation type="submission" date="2015-09" db="EMBL/GenBank/DDBJ databases">
        <title>Draft genome sequence of Alicyclobacillus ferrooxydans DSM 22381.</title>
        <authorList>
            <person name="Hemp J."/>
        </authorList>
    </citation>
    <scope>NUCLEOTIDE SEQUENCE [LARGE SCALE GENOMIC DNA]</scope>
    <source>
        <strain evidence="9 10">TC-34</strain>
    </source>
</reference>
<comment type="caution">
    <text evidence="9">The sequence shown here is derived from an EMBL/GenBank/DDBJ whole genome shotgun (WGS) entry which is preliminary data.</text>
</comment>
<protein>
    <recommendedName>
        <fullName evidence="8">Major facilitator superfamily (MFS) profile domain-containing protein</fullName>
    </recommendedName>
</protein>
<sequence length="413" mass="45411">MRVMDKFKLLHPFKVSRSFSALWSGQFLSGFGDQVFSVILPMVVYSLTGSVLAMSLLVTLKTVPQIILQPFTGVLVDRLPRVSMMLISDSMRLILLVLLGILGLLHHLSIFVLDVTVFVYGVMSVLFRPAYMALRKQIFTPEIRNPAISLTQIGSQVTSSVGPSVGGLIMTFASSAIGFVFDAVTFAFSIGSLVFIRSTDLNLKTNPKKSKQNTFTRDLIAGYRETVRHPWVWVGILSWTFIIISYSGIIPILLPWLIKIHFKYPDYTYGLLVSMSGVGAILAGIVAGSVRTWRHRGIIAYGAVAIEGLALFVMSFMHWLPGLMLMMALSAAGSMLFGIIHEGILQELIPDEFFGRVISLEVFSAAIAQPIGYLLTGLLFRSIGGILTMSAEAATMFLVVIVTLCLPSIRNFQ</sequence>
<evidence type="ECO:0000256" key="6">
    <source>
        <dbReference type="ARBA" id="ARBA00023136"/>
    </source>
</evidence>
<keyword evidence="10" id="KW-1185">Reference proteome</keyword>
<keyword evidence="2" id="KW-0813">Transport</keyword>
<organism evidence="9 10">
    <name type="scientific">Alicyclobacillus ferrooxydans</name>
    <dbReference type="NCBI Taxonomy" id="471514"/>
    <lineage>
        <taxon>Bacteria</taxon>
        <taxon>Bacillati</taxon>
        <taxon>Bacillota</taxon>
        <taxon>Bacilli</taxon>
        <taxon>Bacillales</taxon>
        <taxon>Alicyclobacillaceae</taxon>
        <taxon>Alicyclobacillus</taxon>
    </lineage>
</organism>
<feature type="transmembrane region" description="Helical" evidence="7">
    <location>
        <begin position="386"/>
        <end position="406"/>
    </location>
</feature>
<dbReference type="InterPro" id="IPR020846">
    <property type="entry name" value="MFS_dom"/>
</dbReference>
<feature type="transmembrane region" description="Helical" evidence="7">
    <location>
        <begin position="231"/>
        <end position="257"/>
    </location>
</feature>
<evidence type="ECO:0000256" key="7">
    <source>
        <dbReference type="SAM" id="Phobius"/>
    </source>
</evidence>
<dbReference type="AlphaFoldDB" id="A0A0N8PP10"/>
<evidence type="ECO:0000256" key="5">
    <source>
        <dbReference type="ARBA" id="ARBA00022989"/>
    </source>
</evidence>
<dbReference type="GO" id="GO:0005886">
    <property type="term" value="C:plasma membrane"/>
    <property type="evidence" value="ECO:0007669"/>
    <property type="project" value="UniProtKB-SubCell"/>
</dbReference>
<dbReference type="PANTHER" id="PTHR43266:SF2">
    <property type="entry name" value="MAJOR FACILITATOR SUPERFAMILY (MFS) PROFILE DOMAIN-CONTAINING PROTEIN"/>
    <property type="match status" value="1"/>
</dbReference>
<dbReference type="OrthoDB" id="9775268at2"/>
<evidence type="ECO:0000313" key="10">
    <source>
        <dbReference type="Proteomes" id="UP000050482"/>
    </source>
</evidence>
<feature type="domain" description="Major facilitator superfamily (MFS) profile" evidence="8">
    <location>
        <begin position="18"/>
        <end position="410"/>
    </location>
</feature>
<comment type="subcellular location">
    <subcellularLocation>
        <location evidence="1">Cell membrane</location>
        <topology evidence="1">Multi-pass membrane protein</topology>
    </subcellularLocation>
</comment>
<proteinExistence type="predicted"/>
<dbReference type="Proteomes" id="UP000050482">
    <property type="component" value="Unassembled WGS sequence"/>
</dbReference>
<dbReference type="InterPro" id="IPR011701">
    <property type="entry name" value="MFS"/>
</dbReference>
<dbReference type="InterPro" id="IPR036259">
    <property type="entry name" value="MFS_trans_sf"/>
</dbReference>
<feature type="transmembrane region" description="Helical" evidence="7">
    <location>
        <begin position="357"/>
        <end position="380"/>
    </location>
</feature>
<evidence type="ECO:0000256" key="3">
    <source>
        <dbReference type="ARBA" id="ARBA00022475"/>
    </source>
</evidence>
<accession>A0A0N8PP10</accession>
<feature type="transmembrane region" description="Helical" evidence="7">
    <location>
        <begin position="42"/>
        <end position="60"/>
    </location>
</feature>
<dbReference type="PANTHER" id="PTHR43266">
    <property type="entry name" value="MACROLIDE-EFFLUX PROTEIN"/>
    <property type="match status" value="1"/>
</dbReference>
<dbReference type="Gene3D" id="1.20.1250.20">
    <property type="entry name" value="MFS general substrate transporter like domains"/>
    <property type="match status" value="1"/>
</dbReference>
<dbReference type="SUPFAM" id="SSF103473">
    <property type="entry name" value="MFS general substrate transporter"/>
    <property type="match status" value="1"/>
</dbReference>
<dbReference type="PROSITE" id="PS50850">
    <property type="entry name" value="MFS"/>
    <property type="match status" value="1"/>
</dbReference>
<name>A0A0N8PP10_9BACL</name>
<feature type="transmembrane region" description="Helical" evidence="7">
    <location>
        <begin position="168"/>
        <end position="196"/>
    </location>
</feature>
<evidence type="ECO:0000256" key="1">
    <source>
        <dbReference type="ARBA" id="ARBA00004651"/>
    </source>
</evidence>
<evidence type="ECO:0000259" key="8">
    <source>
        <dbReference type="PROSITE" id="PS50850"/>
    </source>
</evidence>
<feature type="transmembrane region" description="Helical" evidence="7">
    <location>
        <begin position="298"/>
        <end position="317"/>
    </location>
</feature>
<keyword evidence="4 7" id="KW-0812">Transmembrane</keyword>
<keyword evidence="6 7" id="KW-0472">Membrane</keyword>
<keyword evidence="3" id="KW-1003">Cell membrane</keyword>
<dbReference type="EMBL" id="LJCO01000061">
    <property type="protein sequence ID" value="KPV43021.1"/>
    <property type="molecule type" value="Genomic_DNA"/>
</dbReference>